<keyword evidence="2 6" id="KW-0489">Methyltransferase</keyword>
<dbReference type="Gene3D" id="3.20.20.480">
    <property type="entry name" value="Trimethylamine methyltransferase-like"/>
    <property type="match status" value="1"/>
</dbReference>
<dbReference type="EMBL" id="BSYI01000008">
    <property type="protein sequence ID" value="GMG82124.1"/>
    <property type="molecule type" value="Genomic_DNA"/>
</dbReference>
<comment type="caution">
    <text evidence="6">The sequence shown here is derived from an EMBL/GenBank/DDBJ whole genome shotgun (WGS) entry which is preliminary data.</text>
</comment>
<proteinExistence type="inferred from homology"/>
<dbReference type="GO" id="GO:0008168">
    <property type="term" value="F:methyltransferase activity"/>
    <property type="evidence" value="ECO:0007669"/>
    <property type="project" value="UniProtKB-KW"/>
</dbReference>
<keyword evidence="7" id="KW-1185">Reference proteome</keyword>
<dbReference type="PIRSF" id="PIRSF037567">
    <property type="entry name" value="MTTB_MeTrfase"/>
    <property type="match status" value="1"/>
</dbReference>
<dbReference type="EC" id="2.1.1.-" evidence="4"/>
<evidence type="ECO:0000313" key="7">
    <source>
        <dbReference type="Proteomes" id="UP001239909"/>
    </source>
</evidence>
<evidence type="ECO:0000256" key="2">
    <source>
        <dbReference type="ARBA" id="ARBA00022603"/>
    </source>
</evidence>
<reference evidence="6 7" key="1">
    <citation type="submission" date="2023-04" db="EMBL/GenBank/DDBJ databases">
        <title>Marinoamorphus aggregata gen. nov., sp. Nov., isolate from tissue of brittle star Ophioplocus japonicus.</title>
        <authorList>
            <person name="Kawano K."/>
            <person name="Sawayama S."/>
            <person name="Nakagawa S."/>
        </authorList>
    </citation>
    <scope>NUCLEOTIDE SEQUENCE [LARGE SCALE GENOMIC DNA]</scope>
    <source>
        <strain evidence="6 7">NKW23</strain>
    </source>
</reference>
<dbReference type="Pfam" id="PF06253">
    <property type="entry name" value="MTTB"/>
    <property type="match status" value="1"/>
</dbReference>
<sequence>MAELERTRSRRGREARGSDAPVRAVWPGLPGGRFLPLDAGEQRAVHEGALSLLETLGLSQAIPSMVARVTAAGGRQTADGRLLFPRALVEDCIAGARRDVVLHGRRDGLEIDLSGARIHMSSGGASPAIVDIETGRYRDATTRDLYDAARLVDALEHIHHFSRSLVARDAPDPLAMDVNTAYACLRGTAKHVSVSISEPGHVPAIAEMCHLIAGGERAFRERPFLTAMVCHVVPPMRFASEACATLEAAVLAGFPVQIISAGQAGATSPASIAGSLVQAVAETLAGLVFVRLVDPAARAIFAPKPLVADLRTGAMCGGGGEQAILMAGAAQMGRFYDLPTSSIAGITDAKVPDAQHGAEKALAVALAAHAGSNLITQSCGMQASLLGVSLESYVADNDMLGAILRTIRGVEVTEETLGLAAIAEVCRGEGHFLAHPQTYARMKSDYVYPAIGDRRSPRDWEAEGGLDLRARARQRAREILAGHHPQHVGAEADRAIRARHAILLSPEEVGTA</sequence>
<feature type="region of interest" description="Disordered" evidence="5">
    <location>
        <begin position="1"/>
        <end position="21"/>
    </location>
</feature>
<dbReference type="RefSeq" id="WP_285670879.1">
    <property type="nucleotide sequence ID" value="NZ_BSYI01000008.1"/>
</dbReference>
<feature type="compositionally biased region" description="Basic and acidic residues" evidence="5">
    <location>
        <begin position="1"/>
        <end position="17"/>
    </location>
</feature>
<gene>
    <name evidence="6" type="ORF">LNKW23_13370</name>
</gene>
<evidence type="ECO:0000256" key="4">
    <source>
        <dbReference type="PIRNR" id="PIRNR037567"/>
    </source>
</evidence>
<keyword evidence="3 4" id="KW-0808">Transferase</keyword>
<name>A0ABQ6LNB7_9RHOB</name>
<evidence type="ECO:0000256" key="1">
    <source>
        <dbReference type="ARBA" id="ARBA00007137"/>
    </source>
</evidence>
<dbReference type="GO" id="GO:0032259">
    <property type="term" value="P:methylation"/>
    <property type="evidence" value="ECO:0007669"/>
    <property type="project" value="UniProtKB-KW"/>
</dbReference>
<dbReference type="InterPro" id="IPR038601">
    <property type="entry name" value="MttB-like_sf"/>
</dbReference>
<dbReference type="InterPro" id="IPR010426">
    <property type="entry name" value="MTTB_MeTrfase"/>
</dbReference>
<comment type="similarity">
    <text evidence="1 4">Belongs to the trimethylamine methyltransferase family.</text>
</comment>
<accession>A0ABQ6LNB7</accession>
<protein>
    <recommendedName>
        <fullName evidence="4">Methyltransferase</fullName>
        <ecNumber evidence="4">2.1.1.-</ecNumber>
    </recommendedName>
</protein>
<evidence type="ECO:0000256" key="3">
    <source>
        <dbReference type="ARBA" id="ARBA00022679"/>
    </source>
</evidence>
<evidence type="ECO:0000313" key="6">
    <source>
        <dbReference type="EMBL" id="GMG82124.1"/>
    </source>
</evidence>
<evidence type="ECO:0000256" key="5">
    <source>
        <dbReference type="SAM" id="MobiDB-lite"/>
    </source>
</evidence>
<dbReference type="Proteomes" id="UP001239909">
    <property type="component" value="Unassembled WGS sequence"/>
</dbReference>
<organism evidence="6 7">
    <name type="scientific">Paralimibaculum aggregatum</name>
    <dbReference type="NCBI Taxonomy" id="3036245"/>
    <lineage>
        <taxon>Bacteria</taxon>
        <taxon>Pseudomonadati</taxon>
        <taxon>Pseudomonadota</taxon>
        <taxon>Alphaproteobacteria</taxon>
        <taxon>Rhodobacterales</taxon>
        <taxon>Paracoccaceae</taxon>
        <taxon>Paralimibaculum</taxon>
    </lineage>
</organism>